<dbReference type="OrthoDB" id="9816482at2"/>
<dbReference type="InterPro" id="IPR036890">
    <property type="entry name" value="HATPase_C_sf"/>
</dbReference>
<evidence type="ECO:0000313" key="4">
    <source>
        <dbReference type="Proteomes" id="UP000309215"/>
    </source>
</evidence>
<evidence type="ECO:0000259" key="2">
    <source>
        <dbReference type="PROSITE" id="PS50109"/>
    </source>
</evidence>
<evidence type="ECO:0000313" key="3">
    <source>
        <dbReference type="EMBL" id="TKC92127.1"/>
    </source>
</evidence>
<feature type="region of interest" description="Disordered" evidence="1">
    <location>
        <begin position="85"/>
        <end position="105"/>
    </location>
</feature>
<dbReference type="EMBL" id="SSMQ01000135">
    <property type="protein sequence ID" value="TKC92127.1"/>
    <property type="molecule type" value="Genomic_DNA"/>
</dbReference>
<dbReference type="AlphaFoldDB" id="A0A4U1IER0"/>
<dbReference type="Proteomes" id="UP000309215">
    <property type="component" value="Unassembled WGS sequence"/>
</dbReference>
<dbReference type="RefSeq" id="WP_136936353.1">
    <property type="nucleotide sequence ID" value="NZ_SSMQ01000135.1"/>
</dbReference>
<dbReference type="Gene3D" id="3.30.565.10">
    <property type="entry name" value="Histidine kinase-like ATPase, C-terminal domain"/>
    <property type="match status" value="2"/>
</dbReference>
<dbReference type="CDD" id="cd00075">
    <property type="entry name" value="HATPase"/>
    <property type="match status" value="1"/>
</dbReference>
<gene>
    <name evidence="3" type="ORF">E8A74_50300</name>
</gene>
<dbReference type="SMART" id="SM00387">
    <property type="entry name" value="HATPase_c"/>
    <property type="match status" value="1"/>
</dbReference>
<dbReference type="InterPro" id="IPR043836">
    <property type="entry name" value="DHp"/>
</dbReference>
<accession>A0A4U1IER0</accession>
<organism evidence="3 4">
    <name type="scientific">Polyangium fumosum</name>
    <dbReference type="NCBI Taxonomy" id="889272"/>
    <lineage>
        <taxon>Bacteria</taxon>
        <taxon>Pseudomonadati</taxon>
        <taxon>Myxococcota</taxon>
        <taxon>Polyangia</taxon>
        <taxon>Polyangiales</taxon>
        <taxon>Polyangiaceae</taxon>
        <taxon>Polyangium</taxon>
    </lineage>
</organism>
<dbReference type="SUPFAM" id="SSF55874">
    <property type="entry name" value="ATPase domain of HSP90 chaperone/DNA topoisomerase II/histidine kinase"/>
    <property type="match status" value="2"/>
</dbReference>
<dbReference type="Pfam" id="PF13589">
    <property type="entry name" value="HATPase_c_3"/>
    <property type="match status" value="1"/>
</dbReference>
<evidence type="ECO:0000256" key="1">
    <source>
        <dbReference type="SAM" id="MobiDB-lite"/>
    </source>
</evidence>
<dbReference type="InterPro" id="IPR005467">
    <property type="entry name" value="His_kinase_dom"/>
</dbReference>
<dbReference type="PROSITE" id="PS50109">
    <property type="entry name" value="HIS_KIN"/>
    <property type="match status" value="1"/>
</dbReference>
<keyword evidence="3" id="KW-0418">Kinase</keyword>
<dbReference type="Pfam" id="PF02518">
    <property type="entry name" value="HATPase_c"/>
    <property type="match status" value="1"/>
</dbReference>
<dbReference type="InterPro" id="IPR003594">
    <property type="entry name" value="HATPase_dom"/>
</dbReference>
<feature type="domain" description="Histidine kinase" evidence="2">
    <location>
        <begin position="873"/>
        <end position="978"/>
    </location>
</feature>
<name>A0A4U1IER0_9BACT</name>
<reference evidence="3 4" key="1">
    <citation type="submission" date="2019-04" db="EMBL/GenBank/DDBJ databases">
        <authorList>
            <person name="Li Y."/>
            <person name="Wang J."/>
        </authorList>
    </citation>
    <scope>NUCLEOTIDE SEQUENCE [LARGE SCALE GENOMIC DNA]</scope>
    <source>
        <strain evidence="3 4">DSM 14668</strain>
    </source>
</reference>
<keyword evidence="3" id="KW-0808">Transferase</keyword>
<comment type="caution">
    <text evidence="3">The sequence shown here is derived from an EMBL/GenBank/DDBJ whole genome shotgun (WGS) entry which is preliminary data.</text>
</comment>
<sequence>MSDARFRTRARTIDHLGRNQIADCPTAISELWKNAYDAYARDVALHIFEGKDNPTRHMAAIVDNGHGMSRTEFVDRWLTVGTESKVGSARTPEADRLGLPERPKQGEKGIGRLSVAYLGPLVLVISKRKGQPFVASLIDWRVFENPYLVLDDVIVPIETFEDKNQLFAAFERMRTLLSENVWPAHAGSARGDRVRSAWERYDAALVEAGKPKLSDEIASTILAFEELTGQRLRCWAPWAGTSECGTALFVFDIRRELAVWVDPTVTKEDAEVSASTKLLEETLINFVDPYRGDERKDFRYELVVHAGGTETHKLRWDDTIPIEEIRGLEHVVEGEVDEFGVFTGNIRAFGKNLGTVVLPPPRKYNADRDSAAYVGPFKILIATFEVNAFNSSLVPEQHALWTERQDLYAGFAIYRDSLRVLPYGRQAGDIFEIDYRRSKNAGRYFWAYRRTFGRVALTREGNPNLVDKAGREGLRDNQARREFKICVMGLLKTTAQRYFGFDAPDRADIIRQNEEAYRAALKAAGTRSRKQFRDDLRKNEPLLESGLNDLRSTLEAVRVAVATDPAALNKFEEKVNALKRRKNDLAIGQPPRSMDEEDEQRYRAYRDRLREYREGADYVMECWAEGVARVRDTDPMAVATKRRDELQGELSRSLHEWHKATQAIIDEEQARVLATFRADSKRFPDVTSNLLVDLSHGRIPLATVLSRLEAERETLHQEFAARHTAYFRSLKRLQEGVDIEGTLRWSSDEFDELKERLTQLHSLAQLGVTVEIVGHEFESLDAEVRRGLSRLPKEAQATDAFQLIKHSHLSLMQKLRFLTPLKLSGPRLRETIRGKEISKYMRAFFADRLEGGRVQLLVTEAFDRIVITDFRSRLYPVFINLINNALYWVTFAKNERCIRLDCAGDAVVVSDSGEGVDRDDIPRLFELFFTRRVDGRGVGLYLCKENLGAGGHTIEYGSEKQYRLLSGANFIIRFRGIEHA</sequence>
<proteinExistence type="predicted"/>
<dbReference type="Pfam" id="PF19191">
    <property type="entry name" value="HEF_HK"/>
    <property type="match status" value="1"/>
</dbReference>
<protein>
    <submittedName>
        <fullName evidence="3">Histidine kinase</fullName>
    </submittedName>
</protein>
<keyword evidence="4" id="KW-1185">Reference proteome</keyword>
<feature type="compositionally biased region" description="Basic and acidic residues" evidence="1">
    <location>
        <begin position="92"/>
        <end position="105"/>
    </location>
</feature>
<dbReference type="GO" id="GO:0016301">
    <property type="term" value="F:kinase activity"/>
    <property type="evidence" value="ECO:0007669"/>
    <property type="project" value="UniProtKB-KW"/>
</dbReference>